<gene>
    <name evidence="2" type="ORF">K458DRAFT_377244</name>
</gene>
<reference evidence="2" key="1">
    <citation type="journal article" date="2020" name="Stud. Mycol.">
        <title>101 Dothideomycetes genomes: a test case for predicting lifestyles and emergence of pathogens.</title>
        <authorList>
            <person name="Haridas S."/>
            <person name="Albert R."/>
            <person name="Binder M."/>
            <person name="Bloem J."/>
            <person name="Labutti K."/>
            <person name="Salamov A."/>
            <person name="Andreopoulos B."/>
            <person name="Baker S."/>
            <person name="Barry K."/>
            <person name="Bills G."/>
            <person name="Bluhm B."/>
            <person name="Cannon C."/>
            <person name="Castanera R."/>
            <person name="Culley D."/>
            <person name="Daum C."/>
            <person name="Ezra D."/>
            <person name="Gonzalez J."/>
            <person name="Henrissat B."/>
            <person name="Kuo A."/>
            <person name="Liang C."/>
            <person name="Lipzen A."/>
            <person name="Lutzoni F."/>
            <person name="Magnuson J."/>
            <person name="Mondo S."/>
            <person name="Nolan M."/>
            <person name="Ohm R."/>
            <person name="Pangilinan J."/>
            <person name="Park H.-J."/>
            <person name="Ramirez L."/>
            <person name="Alfaro M."/>
            <person name="Sun H."/>
            <person name="Tritt A."/>
            <person name="Yoshinaga Y."/>
            <person name="Zwiers L.-H."/>
            <person name="Turgeon B."/>
            <person name="Goodwin S."/>
            <person name="Spatafora J."/>
            <person name="Crous P."/>
            <person name="Grigoriev I."/>
        </authorList>
    </citation>
    <scope>NUCLEOTIDE SEQUENCE</scope>
    <source>
        <strain evidence="2">CBS 122367</strain>
    </source>
</reference>
<feature type="compositionally biased region" description="Polar residues" evidence="1">
    <location>
        <begin position="293"/>
        <end position="311"/>
    </location>
</feature>
<feature type="region of interest" description="Disordered" evidence="1">
    <location>
        <begin position="223"/>
        <end position="247"/>
    </location>
</feature>
<dbReference type="OrthoDB" id="3933435at2759"/>
<dbReference type="Proteomes" id="UP000799291">
    <property type="component" value="Unassembled WGS sequence"/>
</dbReference>
<keyword evidence="3" id="KW-1185">Reference proteome</keyword>
<accession>A0A6G1IJM9</accession>
<protein>
    <submittedName>
        <fullName evidence="2">Uncharacterized protein</fullName>
    </submittedName>
</protein>
<evidence type="ECO:0000313" key="3">
    <source>
        <dbReference type="Proteomes" id="UP000799291"/>
    </source>
</evidence>
<sequence>MCKVTQYQFTCYHYLKLCKSRCGGTKEKKTRNNNAKAACCSGAYINIKLPYACSKCQQDSWLGCWKGKLERAIAFRNGLYERNSPGAEEVAALVKDLEERFETAAWDVHKLLPAAHNKASIERVKPAVKEERELRRKASLLQQEVQPHEVVLPDEEKRGWIENDDDDEEFVRSTDPFHPVSTDYSHPLDNADDSWLLEHFTEEELQSQGTGEFDHSWEWGSEWNTPEQETEPINEWSSNNTPEASTSQELIAWGPDAAADSSTAELGLDGLRTEEVIKSFWEVVNMDSKADRNSTTQERPQHPTPSLSPNGSPEIRSRTLPRRISTQLKYDKMRQIAQQWKCTEPEVYYAKWLLLSRMEIRDFVGAPQGRRILDPK</sequence>
<name>A0A6G1IJM9_9PLEO</name>
<organism evidence="2 3">
    <name type="scientific">Lentithecium fluviatile CBS 122367</name>
    <dbReference type="NCBI Taxonomy" id="1168545"/>
    <lineage>
        <taxon>Eukaryota</taxon>
        <taxon>Fungi</taxon>
        <taxon>Dikarya</taxon>
        <taxon>Ascomycota</taxon>
        <taxon>Pezizomycotina</taxon>
        <taxon>Dothideomycetes</taxon>
        <taxon>Pleosporomycetidae</taxon>
        <taxon>Pleosporales</taxon>
        <taxon>Massarineae</taxon>
        <taxon>Lentitheciaceae</taxon>
        <taxon>Lentithecium</taxon>
    </lineage>
</organism>
<feature type="region of interest" description="Disordered" evidence="1">
    <location>
        <begin position="289"/>
        <end position="322"/>
    </location>
</feature>
<dbReference type="AlphaFoldDB" id="A0A6G1IJM9"/>
<proteinExistence type="predicted"/>
<evidence type="ECO:0000256" key="1">
    <source>
        <dbReference type="SAM" id="MobiDB-lite"/>
    </source>
</evidence>
<evidence type="ECO:0000313" key="2">
    <source>
        <dbReference type="EMBL" id="KAF2678193.1"/>
    </source>
</evidence>
<dbReference type="EMBL" id="MU005614">
    <property type="protein sequence ID" value="KAF2678193.1"/>
    <property type="molecule type" value="Genomic_DNA"/>
</dbReference>
<feature type="compositionally biased region" description="Polar residues" evidence="1">
    <location>
        <begin position="235"/>
        <end position="247"/>
    </location>
</feature>